<evidence type="ECO:0000256" key="3">
    <source>
        <dbReference type="ARBA" id="ARBA00022448"/>
    </source>
</evidence>
<dbReference type="Pfam" id="PF01497">
    <property type="entry name" value="Peripla_BP_2"/>
    <property type="match status" value="1"/>
</dbReference>
<dbReference type="SUPFAM" id="SSF53807">
    <property type="entry name" value="Helical backbone' metal receptor"/>
    <property type="match status" value="1"/>
</dbReference>
<dbReference type="InterPro" id="IPR051313">
    <property type="entry name" value="Bact_iron-sidero_bind"/>
</dbReference>
<feature type="signal peptide" evidence="6">
    <location>
        <begin position="1"/>
        <end position="30"/>
    </location>
</feature>
<keyword evidence="4 6" id="KW-0732">Signal</keyword>
<evidence type="ECO:0000256" key="2">
    <source>
        <dbReference type="ARBA" id="ARBA00008814"/>
    </source>
</evidence>
<dbReference type="RefSeq" id="WP_250918303.1">
    <property type="nucleotide sequence ID" value="NZ_JAMQAW010000006.1"/>
</dbReference>
<dbReference type="PANTHER" id="PTHR30532">
    <property type="entry name" value="IRON III DICITRATE-BINDING PERIPLASMIC PROTEIN"/>
    <property type="match status" value="1"/>
</dbReference>
<dbReference type="PROSITE" id="PS50983">
    <property type="entry name" value="FE_B12_PBP"/>
    <property type="match status" value="1"/>
</dbReference>
<dbReference type="EMBL" id="JAMQAW010000006">
    <property type="protein sequence ID" value="MCM2387958.1"/>
    <property type="molecule type" value="Genomic_DNA"/>
</dbReference>
<accession>A0ABT0UH52</accession>
<name>A0ABT0UH52_9ACTN</name>
<gene>
    <name evidence="8" type="ORF">NBG84_06450</name>
</gene>
<comment type="subcellular location">
    <subcellularLocation>
        <location evidence="1">Cell envelope</location>
    </subcellularLocation>
</comment>
<feature type="chain" id="PRO_5045130657" evidence="6">
    <location>
        <begin position="31"/>
        <end position="351"/>
    </location>
</feature>
<evidence type="ECO:0000256" key="6">
    <source>
        <dbReference type="SAM" id="SignalP"/>
    </source>
</evidence>
<protein>
    <submittedName>
        <fullName evidence="8">ABC transporter substrate-binding protein</fullName>
    </submittedName>
</protein>
<evidence type="ECO:0000313" key="9">
    <source>
        <dbReference type="Proteomes" id="UP001431429"/>
    </source>
</evidence>
<evidence type="ECO:0000256" key="4">
    <source>
        <dbReference type="ARBA" id="ARBA00022729"/>
    </source>
</evidence>
<comment type="similarity">
    <text evidence="2">Belongs to the bacterial solute-binding protein 8 family.</text>
</comment>
<reference evidence="8" key="1">
    <citation type="submission" date="2022-06" db="EMBL/GenBank/DDBJ databases">
        <title>Genome public.</title>
        <authorList>
            <person name="Sun Q."/>
        </authorList>
    </citation>
    <scope>NUCLEOTIDE SEQUENCE</scope>
    <source>
        <strain evidence="8">CWNU-1</strain>
    </source>
</reference>
<keyword evidence="9" id="KW-1185">Reference proteome</keyword>
<organism evidence="8 9">
    <name type="scientific">Streptomyces albipurpureus</name>
    <dbReference type="NCBI Taxonomy" id="2897419"/>
    <lineage>
        <taxon>Bacteria</taxon>
        <taxon>Bacillati</taxon>
        <taxon>Actinomycetota</taxon>
        <taxon>Actinomycetes</taxon>
        <taxon>Kitasatosporales</taxon>
        <taxon>Streptomycetaceae</taxon>
        <taxon>Streptomyces</taxon>
    </lineage>
</organism>
<keyword evidence="3" id="KW-0813">Transport</keyword>
<sequence>MNRPTHHRSVRRGTARVLLASAACLSLVTACGSSDSSDKADSAGDKKAAADSGQFPVDLTNAWGTTKVGKKPVKVATVSDGDTAIALALGLEPVITPDTEDGGKVAEYKQRALDKLGIGKLKTFDDSDGLDYEAIAAEAPDVILGMNTWDMDAAYAKLDPIAPVVTFADKKDADTLTWQNRLKTAAKALGLTAKADEVIAANEKAIADAAAANPQLKGKEYTYSVVHPEQITFMSYADQDATIFEQLGLRKTAKAKDYSAKKNGVSLEKLDELEADILLMTYPFGDEGLLNASELETNKLFQSLNVVKKKNFAVIPSENNLASSIAYPDALSASWVVEELTPILVKAAAGK</sequence>
<dbReference type="PANTHER" id="PTHR30532:SF24">
    <property type="entry name" value="FERRIC ENTEROBACTIN-BINDING PERIPLASMIC PROTEIN FEPB"/>
    <property type="match status" value="1"/>
</dbReference>
<proteinExistence type="inferred from homology"/>
<dbReference type="Gene3D" id="3.40.50.1980">
    <property type="entry name" value="Nitrogenase molybdenum iron protein domain"/>
    <property type="match status" value="2"/>
</dbReference>
<feature type="compositionally biased region" description="Basic and acidic residues" evidence="5">
    <location>
        <begin position="36"/>
        <end position="49"/>
    </location>
</feature>
<dbReference type="InterPro" id="IPR002491">
    <property type="entry name" value="ABC_transptr_periplasmic_BD"/>
</dbReference>
<feature type="domain" description="Fe/B12 periplasmic-binding" evidence="7">
    <location>
        <begin position="74"/>
        <end position="348"/>
    </location>
</feature>
<comment type="caution">
    <text evidence="8">The sequence shown here is derived from an EMBL/GenBank/DDBJ whole genome shotgun (WGS) entry which is preliminary data.</text>
</comment>
<feature type="region of interest" description="Disordered" evidence="5">
    <location>
        <begin position="32"/>
        <end position="51"/>
    </location>
</feature>
<evidence type="ECO:0000256" key="1">
    <source>
        <dbReference type="ARBA" id="ARBA00004196"/>
    </source>
</evidence>
<evidence type="ECO:0000259" key="7">
    <source>
        <dbReference type="PROSITE" id="PS50983"/>
    </source>
</evidence>
<dbReference type="Proteomes" id="UP001431429">
    <property type="component" value="Unassembled WGS sequence"/>
</dbReference>
<dbReference type="PROSITE" id="PS51257">
    <property type="entry name" value="PROKAR_LIPOPROTEIN"/>
    <property type="match status" value="1"/>
</dbReference>
<evidence type="ECO:0000256" key="5">
    <source>
        <dbReference type="SAM" id="MobiDB-lite"/>
    </source>
</evidence>
<evidence type="ECO:0000313" key="8">
    <source>
        <dbReference type="EMBL" id="MCM2387958.1"/>
    </source>
</evidence>